<evidence type="ECO:0000256" key="1">
    <source>
        <dbReference type="SAM" id="Phobius"/>
    </source>
</evidence>
<dbReference type="Proteomes" id="UP000001405">
    <property type="component" value="Chromosome"/>
</dbReference>
<dbReference type="HOGENOM" id="CLU_1369758_0_0_3"/>
<dbReference type="AlphaFoldDB" id="D3ENX5"/>
<protein>
    <recommendedName>
        <fullName evidence="4">Glyoxalase-like domain protein</fullName>
    </recommendedName>
</protein>
<dbReference type="KEGG" id="cyu:UCYN_04410"/>
<dbReference type="STRING" id="1453429.UCYN_04410"/>
<dbReference type="OrthoDB" id="483439at2"/>
<reference evidence="2 3" key="1">
    <citation type="journal article" date="2010" name="Nature">
        <title>Metabolic streamlining in an open-ocean nitrogen-fixing cyanobacterium.</title>
        <authorList>
            <person name="Tripp H.J."/>
            <person name="Bench S.R."/>
            <person name="Turk K.A."/>
            <person name="Foster R.A."/>
            <person name="Desany B.A."/>
            <person name="Niazi F."/>
            <person name="Affourtit J.P."/>
            <person name="Zehr J.P."/>
        </authorList>
    </citation>
    <scope>NUCLEOTIDE SEQUENCE [LARGE SCALE GENOMIC DNA]</scope>
    <source>
        <strain evidence="3">ALOHA</strain>
    </source>
</reference>
<keyword evidence="1" id="KW-1133">Transmembrane helix</keyword>
<keyword evidence="1" id="KW-0472">Membrane</keyword>
<organism evidence="3">
    <name type="scientific">Atelocyanobacterium thalassa (isolate ALOHA)</name>
    <dbReference type="NCBI Taxonomy" id="1453429"/>
    <lineage>
        <taxon>Bacteria</taxon>
        <taxon>Bacillati</taxon>
        <taxon>Cyanobacteriota</taxon>
        <taxon>Cyanophyceae</taxon>
        <taxon>Oscillatoriophycideae</taxon>
        <taxon>Chroococcales</taxon>
        <taxon>Aphanothecaceae</taxon>
        <taxon>Candidatus Atelocyanobacterium</taxon>
        <taxon>Candidatus Atelocyanobacterium thalassae</taxon>
    </lineage>
</organism>
<keyword evidence="1" id="KW-0812">Transmembrane</keyword>
<proteinExistence type="predicted"/>
<name>D3ENX5_ATETH</name>
<evidence type="ECO:0000313" key="2">
    <source>
        <dbReference type="EMBL" id="ADB95175.1"/>
    </source>
</evidence>
<sequence length="193" mass="22289">MIVEKYSLLPEYNLATIFAMDNILSTQGIMVMLLVAYGLAMWTFLTNAPKVYTVMVSDIKIAQKFYEGLLKLNAADIPLHYYYTPTKNISTPATVDPLHMSVDYTSMGGMDMDTKYGLWYQLKKNTQLHIISGASYGYNNRQRHVCFDNHCLKTILLKIQAKRLRYKVRCKQPLNFLVKDIDERTIEIVEVKN</sequence>
<feature type="transmembrane region" description="Helical" evidence="1">
    <location>
        <begin position="23"/>
        <end position="45"/>
    </location>
</feature>
<keyword evidence="3" id="KW-1185">Reference proteome</keyword>
<accession>D3ENX5</accession>
<evidence type="ECO:0000313" key="3">
    <source>
        <dbReference type="Proteomes" id="UP000001405"/>
    </source>
</evidence>
<gene>
    <name evidence="2" type="ordered locus">UCYN_04410</name>
</gene>
<dbReference type="PATRIC" id="fig|713887.8.peg.408"/>
<evidence type="ECO:0008006" key="4">
    <source>
        <dbReference type="Google" id="ProtNLM"/>
    </source>
</evidence>
<dbReference type="RefSeq" id="WP_012953840.1">
    <property type="nucleotide sequence ID" value="NC_013771.1"/>
</dbReference>
<dbReference type="EMBL" id="CP001842">
    <property type="protein sequence ID" value="ADB95175.1"/>
    <property type="molecule type" value="Genomic_DNA"/>
</dbReference>